<sequence length="386" mass="44220">SSSKEKEFLINIWYRDQLVYEKTGVVKEALTNEIQFFFEGRNLSIPRNRIDWIVREEFSNISSAGKETFIESTVSDLLGEFQKKPTEEMKKIILIGLSNAGKTCIYERVFEGKKPWELLHSAATKGIVYKEYEVGSISKPMIWDLGGQQQYLDEYHGVLKKNIFRKASILLYVIDLTDTDRYENARAELEWSVNQILSFNPGAIINVFFHKIDLVHDKEEVVAYLKKFLSQNISHKIMFHSTSIFGQSLFSAWSEIIREISPKTTFINSILNTLKNHEGVKDAVLLEKSTGLACGSTFELSEEDIAVGMLSLLIVTIDKVTKEMKLQNFKEFKLKTDANYILIDNVTSDLLLIIILTSSNFTKEAVAEIEDVGKEVSKQIRNLWIE</sequence>
<evidence type="ECO:0000259" key="3">
    <source>
        <dbReference type="SMART" id="SM00960"/>
    </source>
</evidence>
<keyword evidence="2" id="KW-0342">GTP-binding</keyword>
<dbReference type="GO" id="GO:0009267">
    <property type="term" value="P:cellular response to starvation"/>
    <property type="evidence" value="ECO:0007669"/>
    <property type="project" value="TreeGrafter"/>
</dbReference>
<gene>
    <name evidence="4" type="ORF">S03H2_14852</name>
</gene>
<dbReference type="AlphaFoldDB" id="X1FK65"/>
<evidence type="ECO:0000313" key="4">
    <source>
        <dbReference type="EMBL" id="GAH46041.1"/>
    </source>
</evidence>
<dbReference type="PANTHER" id="PTHR11259:SF1">
    <property type="entry name" value="RAS-RELATED GTP-BINDING PROTEIN"/>
    <property type="match status" value="1"/>
</dbReference>
<dbReference type="GO" id="GO:0005634">
    <property type="term" value="C:nucleus"/>
    <property type="evidence" value="ECO:0007669"/>
    <property type="project" value="TreeGrafter"/>
</dbReference>
<evidence type="ECO:0000256" key="1">
    <source>
        <dbReference type="ARBA" id="ARBA00022741"/>
    </source>
</evidence>
<evidence type="ECO:0000256" key="2">
    <source>
        <dbReference type="ARBA" id="ARBA00023134"/>
    </source>
</evidence>
<dbReference type="GO" id="GO:0003924">
    <property type="term" value="F:GTPase activity"/>
    <property type="evidence" value="ECO:0007669"/>
    <property type="project" value="TreeGrafter"/>
</dbReference>
<name>X1FK65_9ZZZZ</name>
<protein>
    <recommendedName>
        <fullName evidence="3">Roadblock/LAMTOR2 domain-containing protein</fullName>
    </recommendedName>
</protein>
<reference evidence="4" key="1">
    <citation type="journal article" date="2014" name="Front. Microbiol.">
        <title>High frequency of phylogenetically diverse reductive dehalogenase-homologous genes in deep subseafloor sedimentary metagenomes.</title>
        <authorList>
            <person name="Kawai M."/>
            <person name="Futagami T."/>
            <person name="Toyoda A."/>
            <person name="Takaki Y."/>
            <person name="Nishi S."/>
            <person name="Hori S."/>
            <person name="Arai W."/>
            <person name="Tsubouchi T."/>
            <person name="Morono Y."/>
            <person name="Uchiyama I."/>
            <person name="Ito T."/>
            <person name="Fujiyama A."/>
            <person name="Inagaki F."/>
            <person name="Takami H."/>
        </authorList>
    </citation>
    <scope>NUCLEOTIDE SEQUENCE</scope>
    <source>
        <strain evidence="4">Expedition CK06-06</strain>
    </source>
</reference>
<dbReference type="EMBL" id="BARU01007546">
    <property type="protein sequence ID" value="GAH46041.1"/>
    <property type="molecule type" value="Genomic_DNA"/>
</dbReference>
<dbReference type="SUPFAM" id="SSF52540">
    <property type="entry name" value="P-loop containing nucleoside triphosphate hydrolases"/>
    <property type="match status" value="1"/>
</dbReference>
<dbReference type="GO" id="GO:0010507">
    <property type="term" value="P:negative regulation of autophagy"/>
    <property type="evidence" value="ECO:0007669"/>
    <property type="project" value="TreeGrafter"/>
</dbReference>
<dbReference type="GO" id="GO:0005764">
    <property type="term" value="C:lysosome"/>
    <property type="evidence" value="ECO:0007669"/>
    <property type="project" value="TreeGrafter"/>
</dbReference>
<accession>X1FK65</accession>
<dbReference type="PANTHER" id="PTHR11259">
    <property type="entry name" value="RAS-RELATED GTP BINDING RAG/GTR YEAST"/>
    <property type="match status" value="1"/>
</dbReference>
<dbReference type="InterPro" id="IPR004942">
    <property type="entry name" value="Roadblock/LAMTOR2_dom"/>
</dbReference>
<dbReference type="Pfam" id="PF04670">
    <property type="entry name" value="Gtr1_RagA"/>
    <property type="match status" value="1"/>
</dbReference>
<dbReference type="GO" id="GO:0005525">
    <property type="term" value="F:GTP binding"/>
    <property type="evidence" value="ECO:0007669"/>
    <property type="project" value="UniProtKB-KW"/>
</dbReference>
<comment type="caution">
    <text evidence="4">The sequence shown here is derived from an EMBL/GenBank/DDBJ whole genome shotgun (WGS) entry which is preliminary data.</text>
</comment>
<dbReference type="Gene3D" id="3.40.50.300">
    <property type="entry name" value="P-loop containing nucleotide triphosphate hydrolases"/>
    <property type="match status" value="1"/>
</dbReference>
<dbReference type="GO" id="GO:1990131">
    <property type="term" value="C:Gtr1-Gtr2 GTPase complex"/>
    <property type="evidence" value="ECO:0007669"/>
    <property type="project" value="TreeGrafter"/>
</dbReference>
<organism evidence="4">
    <name type="scientific">marine sediment metagenome</name>
    <dbReference type="NCBI Taxonomy" id="412755"/>
    <lineage>
        <taxon>unclassified sequences</taxon>
        <taxon>metagenomes</taxon>
        <taxon>ecological metagenomes</taxon>
    </lineage>
</organism>
<feature type="non-terminal residue" evidence="4">
    <location>
        <position position="1"/>
    </location>
</feature>
<keyword evidence="1" id="KW-0547">Nucleotide-binding</keyword>
<dbReference type="SMART" id="SM00960">
    <property type="entry name" value="Robl_LC7"/>
    <property type="match status" value="1"/>
</dbReference>
<dbReference type="GO" id="GO:1904263">
    <property type="term" value="P:positive regulation of TORC1 signaling"/>
    <property type="evidence" value="ECO:0007669"/>
    <property type="project" value="TreeGrafter"/>
</dbReference>
<dbReference type="InterPro" id="IPR027417">
    <property type="entry name" value="P-loop_NTPase"/>
</dbReference>
<proteinExistence type="predicted"/>
<dbReference type="InterPro" id="IPR006762">
    <property type="entry name" value="Gtr1_RagA"/>
</dbReference>
<feature type="domain" description="Roadblock/LAMTOR2" evidence="3">
    <location>
        <begin position="267"/>
        <end position="356"/>
    </location>
</feature>